<dbReference type="AlphaFoldDB" id="A0A9N7ND52"/>
<dbReference type="OrthoDB" id="841681at2759"/>
<name>A0A9N7ND52_STRHE</name>
<comment type="caution">
    <text evidence="1">The sequence shown here is derived from an EMBL/GenBank/DDBJ whole genome shotgun (WGS) entry which is preliminary data.</text>
</comment>
<dbReference type="Gene3D" id="1.20.140.40">
    <property type="entry name" value="Invertase/pectin methylesterase inhibitor family protein"/>
    <property type="match status" value="1"/>
</dbReference>
<dbReference type="SUPFAM" id="SSF101148">
    <property type="entry name" value="Plant invertase/pectin methylesterase inhibitor"/>
    <property type="match status" value="1"/>
</dbReference>
<keyword evidence="2" id="KW-1185">Reference proteome</keyword>
<proteinExistence type="predicted"/>
<dbReference type="Proteomes" id="UP001153555">
    <property type="component" value="Unassembled WGS sequence"/>
</dbReference>
<accession>A0A9N7ND52</accession>
<evidence type="ECO:0000313" key="1">
    <source>
        <dbReference type="EMBL" id="CAA0828224.1"/>
    </source>
</evidence>
<evidence type="ECO:0000313" key="2">
    <source>
        <dbReference type="Proteomes" id="UP001153555"/>
    </source>
</evidence>
<protein>
    <submittedName>
        <fullName evidence="1">Uncharacterized protein</fullName>
    </submittedName>
</protein>
<organism evidence="1 2">
    <name type="scientific">Striga hermonthica</name>
    <name type="common">Purple witchweed</name>
    <name type="synonym">Buchnera hermonthica</name>
    <dbReference type="NCBI Taxonomy" id="68872"/>
    <lineage>
        <taxon>Eukaryota</taxon>
        <taxon>Viridiplantae</taxon>
        <taxon>Streptophyta</taxon>
        <taxon>Embryophyta</taxon>
        <taxon>Tracheophyta</taxon>
        <taxon>Spermatophyta</taxon>
        <taxon>Magnoliopsida</taxon>
        <taxon>eudicotyledons</taxon>
        <taxon>Gunneridae</taxon>
        <taxon>Pentapetalae</taxon>
        <taxon>asterids</taxon>
        <taxon>lamiids</taxon>
        <taxon>Lamiales</taxon>
        <taxon>Orobanchaceae</taxon>
        <taxon>Buchnereae</taxon>
        <taxon>Striga</taxon>
    </lineage>
</organism>
<dbReference type="InterPro" id="IPR035513">
    <property type="entry name" value="Invertase/methylesterase_inhib"/>
</dbReference>
<gene>
    <name evidence="1" type="ORF">SHERM_23919</name>
</gene>
<reference evidence="1" key="1">
    <citation type="submission" date="2019-12" db="EMBL/GenBank/DDBJ databases">
        <authorList>
            <person name="Scholes J."/>
        </authorList>
    </citation>
    <scope>NUCLEOTIDE SEQUENCE</scope>
</reference>
<dbReference type="EMBL" id="CACSLK010027752">
    <property type="protein sequence ID" value="CAA0828224.1"/>
    <property type="molecule type" value="Genomic_DNA"/>
</dbReference>
<sequence>MSEFGILIVLSDSNRPVLNLGIRSPLSDCLDQYNPLDDLIEDAINTVLGNAYADANKFIEAAMSDINVCDSQLKASNVEEKAENKNGDEVQLSKNLKEYKSSLKKHVIGCLKHCQN</sequence>